<evidence type="ECO:0000256" key="5">
    <source>
        <dbReference type="ARBA" id="ARBA00023163"/>
    </source>
</evidence>
<dbReference type="PANTHER" id="PTHR46577:SF1">
    <property type="entry name" value="HTH-TYPE TRANSCRIPTIONAL REGULATORY PROTEIN GABR"/>
    <property type="match status" value="1"/>
</dbReference>
<comment type="similarity">
    <text evidence="1">In the C-terminal section; belongs to the class-I pyridoxal-phosphate-dependent aminotransferase family.</text>
</comment>
<name>A0ABQ0I3I9_9ALTE</name>
<dbReference type="InterPro" id="IPR051446">
    <property type="entry name" value="HTH_trans_reg/aminotransferase"/>
</dbReference>
<dbReference type="Proteomes" id="UP000008372">
    <property type="component" value="Unassembled WGS sequence"/>
</dbReference>
<keyword evidence="3" id="KW-0805">Transcription regulation</keyword>
<evidence type="ECO:0000256" key="1">
    <source>
        <dbReference type="ARBA" id="ARBA00005384"/>
    </source>
</evidence>
<dbReference type="SUPFAM" id="SSF53383">
    <property type="entry name" value="PLP-dependent transferases"/>
    <property type="match status" value="1"/>
</dbReference>
<reference evidence="7 8" key="1">
    <citation type="journal article" date="2014" name="Environ. Microbiol.">
        <title>Comparative genomics of the marine bacterial genus Glaciecola reveals the high degree of genomic diversity and genomic characteristic for cold adaptation.</title>
        <authorList>
            <person name="Qin Q.L."/>
            <person name="Xie B.B."/>
            <person name="Yu Y."/>
            <person name="Shu Y.L."/>
            <person name="Rong J.C."/>
            <person name="Zhang Y.J."/>
            <person name="Zhao D.L."/>
            <person name="Chen X.L."/>
            <person name="Zhang X.Y."/>
            <person name="Chen B."/>
            <person name="Zhou B.C."/>
            <person name="Zhang Y.Z."/>
        </authorList>
    </citation>
    <scope>NUCLEOTIDE SEQUENCE [LARGE SCALE GENOMIC DNA]</scope>
    <source>
        <strain evidence="7 8">NO2</strain>
    </source>
</reference>
<evidence type="ECO:0000313" key="8">
    <source>
        <dbReference type="Proteomes" id="UP000008372"/>
    </source>
</evidence>
<proteinExistence type="inferred from homology"/>
<gene>
    <name evidence="7" type="ORF">GAGA_1053</name>
</gene>
<dbReference type="PROSITE" id="PS50949">
    <property type="entry name" value="HTH_GNTR"/>
    <property type="match status" value="1"/>
</dbReference>
<dbReference type="InterPro" id="IPR015421">
    <property type="entry name" value="PyrdxlP-dep_Trfase_major"/>
</dbReference>
<dbReference type="RefSeq" id="WP_008302742.1">
    <property type="nucleotide sequence ID" value="NZ_BAEK01000020.1"/>
</dbReference>
<evidence type="ECO:0000256" key="3">
    <source>
        <dbReference type="ARBA" id="ARBA00023015"/>
    </source>
</evidence>
<evidence type="ECO:0000259" key="6">
    <source>
        <dbReference type="PROSITE" id="PS50949"/>
    </source>
</evidence>
<evidence type="ECO:0000256" key="2">
    <source>
        <dbReference type="ARBA" id="ARBA00022898"/>
    </source>
</evidence>
<dbReference type="Gene3D" id="1.10.10.10">
    <property type="entry name" value="Winged helix-like DNA-binding domain superfamily/Winged helix DNA-binding domain"/>
    <property type="match status" value="1"/>
</dbReference>
<dbReference type="Pfam" id="PF00155">
    <property type="entry name" value="Aminotran_1_2"/>
    <property type="match status" value="1"/>
</dbReference>
<dbReference type="CDD" id="cd00609">
    <property type="entry name" value="AAT_like"/>
    <property type="match status" value="1"/>
</dbReference>
<keyword evidence="8" id="KW-1185">Reference proteome</keyword>
<evidence type="ECO:0000313" key="7">
    <source>
        <dbReference type="EMBL" id="GAC03916.1"/>
    </source>
</evidence>
<dbReference type="InterPro" id="IPR036390">
    <property type="entry name" value="WH_DNA-bd_sf"/>
</dbReference>
<comment type="caution">
    <text evidence="7">The sequence shown here is derived from an EMBL/GenBank/DDBJ whole genome shotgun (WGS) entry which is preliminary data.</text>
</comment>
<feature type="domain" description="HTH gntR-type" evidence="6">
    <location>
        <begin position="2"/>
        <end position="70"/>
    </location>
</feature>
<protein>
    <recommendedName>
        <fullName evidence="6">HTH gntR-type domain-containing protein</fullName>
    </recommendedName>
</protein>
<sequence length="467" mass="52362">MSAKYIHIAKRIIEQIEREHILTGAKMPSLRQFCELHNISMTTALACYRYLEKFDYLSAEYKKGYYVQRPFVVPQPIRRQTFPLFKTKVCNTDKRPDQRPITESDYSLATAQLDATLIDRASLARCLKAVTKDADFTLLYDEINGSLALRTQLSQHFATQGFTVTEEELVITNGCLDAVLIALESVSQTGDVIAVSSPCYSGLLDILATLGRAVIEIPSTETGMDLVQLESALITQKVKACLFTANHQNPTGHSLGNEQKQAIAELASKYQVPIIEDDVFRELSHQRTIPLPIKYYDRQGWVIWCSSVSKTLAPGLRIGWSVAGRFTDKFIRQRQARTLGVNQPIQLALARYISKGYYATHINKVNRALRTNSDQYIAFLHAHLPTHADVYAPSGGLVLWLTLPAVDTQALADELSEKGVYVKAGAQFSSTRLYNDCLRINMGNLASCEIYAQLKLLCKLARKRMNT</sequence>
<accession>A0ABQ0I3I9</accession>
<keyword evidence="5" id="KW-0804">Transcription</keyword>
<dbReference type="EMBL" id="BAEK01000020">
    <property type="protein sequence ID" value="GAC03916.1"/>
    <property type="molecule type" value="Genomic_DNA"/>
</dbReference>
<keyword evidence="2" id="KW-0663">Pyridoxal phosphate</keyword>
<dbReference type="InterPro" id="IPR015424">
    <property type="entry name" value="PyrdxlP-dep_Trfase"/>
</dbReference>
<evidence type="ECO:0000256" key="4">
    <source>
        <dbReference type="ARBA" id="ARBA00023125"/>
    </source>
</evidence>
<dbReference type="InterPro" id="IPR036388">
    <property type="entry name" value="WH-like_DNA-bd_sf"/>
</dbReference>
<dbReference type="PANTHER" id="PTHR46577">
    <property type="entry name" value="HTH-TYPE TRANSCRIPTIONAL REGULATORY PROTEIN GABR"/>
    <property type="match status" value="1"/>
</dbReference>
<dbReference type="InterPro" id="IPR004839">
    <property type="entry name" value="Aminotransferase_I/II_large"/>
</dbReference>
<dbReference type="SUPFAM" id="SSF46785">
    <property type="entry name" value="Winged helix' DNA-binding domain"/>
    <property type="match status" value="1"/>
</dbReference>
<dbReference type="InterPro" id="IPR000524">
    <property type="entry name" value="Tscrpt_reg_HTH_GntR"/>
</dbReference>
<dbReference type="Gene3D" id="3.40.640.10">
    <property type="entry name" value="Type I PLP-dependent aspartate aminotransferase-like (Major domain)"/>
    <property type="match status" value="1"/>
</dbReference>
<organism evidence="7 8">
    <name type="scientific">Paraglaciecola agarilytica NO2</name>
    <dbReference type="NCBI Taxonomy" id="1125747"/>
    <lineage>
        <taxon>Bacteria</taxon>
        <taxon>Pseudomonadati</taxon>
        <taxon>Pseudomonadota</taxon>
        <taxon>Gammaproteobacteria</taxon>
        <taxon>Alteromonadales</taxon>
        <taxon>Alteromonadaceae</taxon>
        <taxon>Paraglaciecola</taxon>
    </lineage>
</organism>
<keyword evidence="4" id="KW-0238">DNA-binding</keyword>